<feature type="domain" description="AMP-dependent synthetase/ligase" evidence="3">
    <location>
        <begin position="9"/>
        <end position="352"/>
    </location>
</feature>
<dbReference type="InterPro" id="IPR042099">
    <property type="entry name" value="ANL_N_sf"/>
</dbReference>
<dbReference type="PROSITE" id="PS00455">
    <property type="entry name" value="AMP_BINDING"/>
    <property type="match status" value="1"/>
</dbReference>
<protein>
    <submittedName>
        <fullName evidence="4">AMP-dependent synthetase and ligase</fullName>
    </submittedName>
</protein>
<evidence type="ECO:0000256" key="1">
    <source>
        <dbReference type="ARBA" id="ARBA00022741"/>
    </source>
</evidence>
<dbReference type="RefSeq" id="WP_038196902.1">
    <property type="nucleotide sequence ID" value="NZ_CAWLXS010000289.1"/>
</dbReference>
<keyword evidence="1" id="KW-0547">Nucleotide-binding</keyword>
<evidence type="ECO:0000256" key="2">
    <source>
        <dbReference type="ARBA" id="ARBA00022840"/>
    </source>
</evidence>
<dbReference type="Gene3D" id="3.40.50.12780">
    <property type="entry name" value="N-terminal domain of ligase-like"/>
    <property type="match status" value="1"/>
</dbReference>
<evidence type="ECO:0000313" key="5">
    <source>
        <dbReference type="Proteomes" id="UP000028493"/>
    </source>
</evidence>
<name>A0A077PXH5_XENBV</name>
<proteinExistence type="predicted"/>
<dbReference type="Proteomes" id="UP000028493">
    <property type="component" value="Unassembled WGS sequence"/>
</dbReference>
<dbReference type="HOGENOM" id="CLU_000022_59_9_6"/>
<dbReference type="EMBL" id="CBSZ010000220">
    <property type="protein sequence ID" value="CDH24554.1"/>
    <property type="molecule type" value="Genomic_DNA"/>
</dbReference>
<organism evidence="4 5">
    <name type="scientific">Xenorhabdus bovienii str. kraussei Becker Underwood</name>
    <dbReference type="NCBI Taxonomy" id="1398204"/>
    <lineage>
        <taxon>Bacteria</taxon>
        <taxon>Pseudomonadati</taxon>
        <taxon>Pseudomonadota</taxon>
        <taxon>Gammaproteobacteria</taxon>
        <taxon>Enterobacterales</taxon>
        <taxon>Morganellaceae</taxon>
        <taxon>Xenorhabdus</taxon>
    </lineage>
</organism>
<comment type="caution">
    <text evidence="4">The sequence shown here is derived from an EMBL/GenBank/DDBJ whole genome shotgun (WGS) entry which is preliminary data.</text>
</comment>
<sequence>MISKKMQEYLAASPDRVVIKEMNGHSYTLHELRRDASQLALALQKKVGRCERKVFGIAMRSSYEWVYTLLAIQAVNGVLLPVPIEFSDDQIESLLGKASAVFVSDNKTAQRLGRILPNKACFIPAELTEHTISDEWHQEDEIIPEGIVSIIHTSGTTSRPKGVMIRDEAVGLLVDNVIKRLPQKPLHYFSIVPMSLLIEQVLGVFIPILSGGTLTLMPAGVPEYGSASGNARQYLELLAPNQPNFFYLPPKLLEEANTLLDTHTVQDLFGGEHPHIITGGAKIPVAVMEELEAKGVQVFEAYGLSENSSIISLNSPVARRLGSAGMLLDGIEPKFVDGELLVKTPTLCAGYYNTDDTSCDLSDGYLHTGDIAELRDGFLYITGRKKHVIILSTARNISPEWVENVYKESPLIDDIIVMGEGKDEPCALVLSLENKDTVLTEMAKLEHRLAEFARVRRIQLINDISTFRDKFYTVTGRPRRKEIEAHFIETAYMQV</sequence>
<dbReference type="GO" id="GO:0005524">
    <property type="term" value="F:ATP binding"/>
    <property type="evidence" value="ECO:0007669"/>
    <property type="project" value="UniProtKB-KW"/>
</dbReference>
<dbReference type="AlphaFoldDB" id="A0A077PXH5"/>
<dbReference type="GO" id="GO:0004467">
    <property type="term" value="F:long-chain fatty acid-CoA ligase activity"/>
    <property type="evidence" value="ECO:0007669"/>
    <property type="project" value="TreeGrafter"/>
</dbReference>
<dbReference type="Pfam" id="PF00501">
    <property type="entry name" value="AMP-binding"/>
    <property type="match status" value="1"/>
</dbReference>
<dbReference type="InterPro" id="IPR020845">
    <property type="entry name" value="AMP-binding_CS"/>
</dbReference>
<evidence type="ECO:0000313" key="4">
    <source>
        <dbReference type="EMBL" id="CDH24554.1"/>
    </source>
</evidence>
<reference evidence="4" key="1">
    <citation type="submission" date="2013-07" db="EMBL/GenBank/DDBJ databases">
        <title>Sub-species coevolution in mutualistic symbiosis.</title>
        <authorList>
            <person name="Murfin K."/>
            <person name="Klassen J."/>
            <person name="Lee M."/>
            <person name="Forst S."/>
            <person name="Stock P."/>
            <person name="Goodrich-Blair H."/>
        </authorList>
    </citation>
    <scope>NUCLEOTIDE SEQUENCE [LARGE SCALE GENOMIC DNA]</scope>
    <source>
        <strain evidence="4">Kraussei Becker Underwood</strain>
    </source>
</reference>
<dbReference type="PANTHER" id="PTHR43272">
    <property type="entry name" value="LONG-CHAIN-FATTY-ACID--COA LIGASE"/>
    <property type="match status" value="1"/>
</dbReference>
<dbReference type="Pfam" id="PF23562">
    <property type="entry name" value="AMP-binding_C_3"/>
    <property type="match status" value="1"/>
</dbReference>
<dbReference type="PANTHER" id="PTHR43272:SF33">
    <property type="entry name" value="AMP-BINDING DOMAIN-CONTAINING PROTEIN-RELATED"/>
    <property type="match status" value="1"/>
</dbReference>
<gene>
    <name evidence="4" type="ORF">XBKB1_2970003</name>
</gene>
<evidence type="ECO:0000259" key="3">
    <source>
        <dbReference type="Pfam" id="PF00501"/>
    </source>
</evidence>
<keyword evidence="2" id="KW-0067">ATP-binding</keyword>
<dbReference type="SUPFAM" id="SSF56801">
    <property type="entry name" value="Acetyl-CoA synthetase-like"/>
    <property type="match status" value="1"/>
</dbReference>
<dbReference type="InterPro" id="IPR000873">
    <property type="entry name" value="AMP-dep_synth/lig_dom"/>
</dbReference>
<keyword evidence="4" id="KW-0436">Ligase</keyword>
<dbReference type="GO" id="GO:0016020">
    <property type="term" value="C:membrane"/>
    <property type="evidence" value="ECO:0007669"/>
    <property type="project" value="TreeGrafter"/>
</dbReference>
<accession>A0A077PXH5</accession>